<dbReference type="Pfam" id="PF03704">
    <property type="entry name" value="BTAD"/>
    <property type="match status" value="1"/>
</dbReference>
<dbReference type="InterPro" id="IPR005158">
    <property type="entry name" value="BTAD"/>
</dbReference>
<dbReference type="Gene3D" id="1.25.40.10">
    <property type="entry name" value="Tetratricopeptide repeat domain"/>
    <property type="match status" value="2"/>
</dbReference>
<dbReference type="SMART" id="SM00862">
    <property type="entry name" value="Trans_reg_C"/>
    <property type="match status" value="1"/>
</dbReference>
<dbReference type="PRINTS" id="PR00364">
    <property type="entry name" value="DISEASERSIST"/>
</dbReference>
<dbReference type="Gene3D" id="3.40.50.300">
    <property type="entry name" value="P-loop containing nucleotide triphosphate hydrolases"/>
    <property type="match status" value="1"/>
</dbReference>
<reference evidence="8 10" key="2">
    <citation type="submission" date="2016-11" db="EMBL/GenBank/DDBJ databases">
        <title>Genome sequencing of Amycolatopsis regifaucium.</title>
        <authorList>
            <person name="Mayilraj S."/>
            <person name="Kaur N."/>
        </authorList>
    </citation>
    <scope>NUCLEOTIDE SEQUENCE [LARGE SCALE GENOMIC DNA]</scope>
    <source>
        <strain evidence="8 10">GY080</strain>
    </source>
</reference>
<dbReference type="EMBL" id="LQCI01000003">
    <property type="protein sequence ID" value="KZB87190.1"/>
    <property type="molecule type" value="Genomic_DNA"/>
</dbReference>
<comment type="caution">
    <text evidence="7">The sequence shown here is derived from an EMBL/GenBank/DDBJ whole genome shotgun (WGS) entry which is preliminary data.</text>
</comment>
<evidence type="ECO:0000256" key="5">
    <source>
        <dbReference type="PROSITE-ProRule" id="PRU01091"/>
    </source>
</evidence>
<reference evidence="7 9" key="1">
    <citation type="submission" date="2015-12" db="EMBL/GenBank/DDBJ databases">
        <title>Amycolatopsis regifaucium genome sequencing and assembly.</title>
        <authorList>
            <person name="Mayilraj S."/>
        </authorList>
    </citation>
    <scope>NUCLEOTIDE SEQUENCE [LARGE SCALE GENOMIC DNA]</scope>
    <source>
        <strain evidence="7 9">GY080</strain>
    </source>
</reference>
<accession>A0A154MSV2</accession>
<evidence type="ECO:0000256" key="2">
    <source>
        <dbReference type="ARBA" id="ARBA00023015"/>
    </source>
</evidence>
<evidence type="ECO:0000313" key="9">
    <source>
        <dbReference type="Proteomes" id="UP000076321"/>
    </source>
</evidence>
<comment type="similarity">
    <text evidence="1">Belongs to the AfsR/DnrI/RedD regulatory family.</text>
</comment>
<dbReference type="InterPro" id="IPR016032">
    <property type="entry name" value="Sig_transdc_resp-reg_C-effctor"/>
</dbReference>
<dbReference type="SUPFAM" id="SSF48452">
    <property type="entry name" value="TPR-like"/>
    <property type="match status" value="2"/>
</dbReference>
<gene>
    <name evidence="8" type="ORF">ATP06_0211950</name>
    <name evidence="7" type="ORF">AVL48_21190</name>
</gene>
<evidence type="ECO:0000313" key="8">
    <source>
        <dbReference type="EMBL" id="OKA08019.1"/>
    </source>
</evidence>
<dbReference type="AlphaFoldDB" id="A0A154MSV2"/>
<dbReference type="InterPro" id="IPR001867">
    <property type="entry name" value="OmpR/PhoB-type_DNA-bd"/>
</dbReference>
<evidence type="ECO:0000256" key="4">
    <source>
        <dbReference type="ARBA" id="ARBA00023163"/>
    </source>
</evidence>
<dbReference type="InterPro" id="IPR011990">
    <property type="entry name" value="TPR-like_helical_dom_sf"/>
</dbReference>
<organism evidence="7 9">
    <name type="scientific">Amycolatopsis regifaucium</name>
    <dbReference type="NCBI Taxonomy" id="546365"/>
    <lineage>
        <taxon>Bacteria</taxon>
        <taxon>Bacillati</taxon>
        <taxon>Actinomycetota</taxon>
        <taxon>Actinomycetes</taxon>
        <taxon>Pseudonocardiales</taxon>
        <taxon>Pseudonocardiaceae</taxon>
        <taxon>Amycolatopsis</taxon>
    </lineage>
</organism>
<evidence type="ECO:0000256" key="1">
    <source>
        <dbReference type="ARBA" id="ARBA00005820"/>
    </source>
</evidence>
<name>A0A154MSV2_9PSEU</name>
<keyword evidence="2" id="KW-0805">Transcription regulation</keyword>
<protein>
    <submittedName>
        <fullName evidence="7">SARP family transcriptional regulator</fullName>
    </submittedName>
</protein>
<keyword evidence="4" id="KW-0804">Transcription</keyword>
<dbReference type="Proteomes" id="UP000186883">
    <property type="component" value="Unassembled WGS sequence"/>
</dbReference>
<dbReference type="Pfam" id="PF00486">
    <property type="entry name" value="Trans_reg_C"/>
    <property type="match status" value="1"/>
</dbReference>
<dbReference type="OrthoDB" id="7628974at2"/>
<feature type="DNA-binding region" description="OmpR/PhoB-type" evidence="5">
    <location>
        <begin position="1"/>
        <end position="104"/>
    </location>
</feature>
<dbReference type="CDD" id="cd15831">
    <property type="entry name" value="BTAD"/>
    <property type="match status" value="1"/>
</dbReference>
<dbReference type="SUPFAM" id="SSF52540">
    <property type="entry name" value="P-loop containing nucleoside triphosphate hydrolases"/>
    <property type="match status" value="1"/>
</dbReference>
<dbReference type="SUPFAM" id="SSF46894">
    <property type="entry name" value="C-terminal effector domain of the bipartite response regulators"/>
    <property type="match status" value="1"/>
</dbReference>
<evidence type="ECO:0000313" key="10">
    <source>
        <dbReference type="Proteomes" id="UP000186883"/>
    </source>
</evidence>
<dbReference type="Proteomes" id="UP000076321">
    <property type="component" value="Unassembled WGS sequence"/>
</dbReference>
<dbReference type="InterPro" id="IPR051677">
    <property type="entry name" value="AfsR-DnrI-RedD_regulator"/>
</dbReference>
<dbReference type="GO" id="GO:0003677">
    <property type="term" value="F:DNA binding"/>
    <property type="evidence" value="ECO:0007669"/>
    <property type="project" value="UniProtKB-UniRule"/>
</dbReference>
<evidence type="ECO:0000259" key="6">
    <source>
        <dbReference type="PROSITE" id="PS51755"/>
    </source>
</evidence>
<dbReference type="Gene3D" id="1.10.10.10">
    <property type="entry name" value="Winged helix-like DNA-binding domain superfamily/Winged helix DNA-binding domain"/>
    <property type="match status" value="1"/>
</dbReference>
<sequence>MGESGSPARFQLLGPVRLLDGDRPVPIGGPGVRGLLALLALKVNKVVALDEIIDALWGHDPPATARTIVHGNVSHLRRVLRDIQGDHPRGAQILTAPPGYQLTVDPDRIDVHRARSLLERAATEDPEKASELLAEALALWQGPALAGVPGSVRAPELEDLRLAVHGARVDADLELGRHAELIVELSPLVRAKPLAERTAGQLMRALYHAGRRGDALELYRTVSRATLRTLGVEPGADLRWLHERVLNDDLPVKVVAEPKAEPAATPVQQLPPAVPNLAGREADLAWLDELADRAEAGETAVGVVSGTAGIGKSSLVVWWAHRAARRFPDGILFASLRGFDPHHPPLEPAELLTQFLLGLGVPAEGIPDQVHERIALYRSMIAGRRMLVLLDNARSAEQVRPLLPPGSRSMTLVTSRSRLDGLAVSNAAKLRVLGTLAPGDAVRLIEELAGPAGFDLNHALARLCGYLPLALRIAGARLAASAQWSAQDLVDELGNERTRLAALDVEGPDDGVRAAFDVSFRGLPADVANTFLRLGVVQCVTAGSHLTAAICGITVAEARRHLRVLAAHNLLAETGRDAFASHDLVRLFLRELAENELDETERDDVLSRSVRYYQAVADRARRKMLRIVDPLDFTGVLSDAQMPPISSFAEAQEWFAAEWQNLVEVLEAAGAAARHGDVWRLARVAHTYRAVYPLLDEWTRLVEIGLEAAERSGDVLGRCWMLISRCAIALTFELPQGCLADAERALELASAIGDNRLMISANIHLGSALTLLGRHDEAIATLRQAVEETARTGDLELRGQALNNCAEAEKRAGRFIEAIGHQVASLEIDRTLGDESYVVVSLNNLAELSMKIGELAAAERYVWEAVDLTISRRFVLQEGVLRLTLGRVLRAGSDVDGAREQFALALKILSDANPKLAGMVRREIADLGEGP</sequence>
<feature type="domain" description="OmpR/PhoB-type" evidence="6">
    <location>
        <begin position="1"/>
        <end position="104"/>
    </location>
</feature>
<keyword evidence="10" id="KW-1185">Reference proteome</keyword>
<proteinExistence type="inferred from homology"/>
<dbReference type="PANTHER" id="PTHR35807">
    <property type="entry name" value="TRANSCRIPTIONAL REGULATOR REDD-RELATED"/>
    <property type="match status" value="1"/>
</dbReference>
<dbReference type="GO" id="GO:0006355">
    <property type="term" value="P:regulation of DNA-templated transcription"/>
    <property type="evidence" value="ECO:0007669"/>
    <property type="project" value="InterPro"/>
</dbReference>
<dbReference type="InterPro" id="IPR027417">
    <property type="entry name" value="P-loop_NTPase"/>
</dbReference>
<dbReference type="InterPro" id="IPR036388">
    <property type="entry name" value="WH-like_DNA-bd_sf"/>
</dbReference>
<dbReference type="PROSITE" id="PS51755">
    <property type="entry name" value="OMPR_PHOB"/>
    <property type="match status" value="1"/>
</dbReference>
<dbReference type="EMBL" id="LOBU02000012">
    <property type="protein sequence ID" value="OKA08019.1"/>
    <property type="molecule type" value="Genomic_DNA"/>
</dbReference>
<keyword evidence="3 5" id="KW-0238">DNA-binding</keyword>
<dbReference type="RefSeq" id="WP_061985094.1">
    <property type="nucleotide sequence ID" value="NZ_FOPQ01000010.1"/>
</dbReference>
<evidence type="ECO:0000313" key="7">
    <source>
        <dbReference type="EMBL" id="KZB87190.1"/>
    </source>
</evidence>
<dbReference type="PANTHER" id="PTHR35807:SF1">
    <property type="entry name" value="TRANSCRIPTIONAL REGULATOR REDD"/>
    <property type="match status" value="1"/>
</dbReference>
<dbReference type="SMART" id="SM01043">
    <property type="entry name" value="BTAD"/>
    <property type="match status" value="1"/>
</dbReference>
<evidence type="ECO:0000256" key="3">
    <source>
        <dbReference type="ARBA" id="ARBA00023125"/>
    </source>
</evidence>
<dbReference type="GO" id="GO:0000160">
    <property type="term" value="P:phosphorelay signal transduction system"/>
    <property type="evidence" value="ECO:0007669"/>
    <property type="project" value="InterPro"/>
</dbReference>